<dbReference type="EMBL" id="MGEH01000037">
    <property type="protein sequence ID" value="OGL78134.1"/>
    <property type="molecule type" value="Genomic_DNA"/>
</dbReference>
<evidence type="ECO:0008006" key="3">
    <source>
        <dbReference type="Google" id="ProtNLM"/>
    </source>
</evidence>
<name>A0A1F7UK82_9BACT</name>
<evidence type="ECO:0000313" key="1">
    <source>
        <dbReference type="EMBL" id="OGL78134.1"/>
    </source>
</evidence>
<dbReference type="Proteomes" id="UP000176603">
    <property type="component" value="Unassembled WGS sequence"/>
</dbReference>
<accession>A0A1F7UK82</accession>
<reference evidence="1 2" key="1">
    <citation type="journal article" date="2016" name="Nat. Commun.">
        <title>Thousands of microbial genomes shed light on interconnected biogeochemical processes in an aquifer system.</title>
        <authorList>
            <person name="Anantharaman K."/>
            <person name="Brown C.T."/>
            <person name="Hug L.A."/>
            <person name="Sharon I."/>
            <person name="Castelle C.J."/>
            <person name="Probst A.J."/>
            <person name="Thomas B.C."/>
            <person name="Singh A."/>
            <person name="Wilkins M.J."/>
            <person name="Karaoz U."/>
            <person name="Brodie E.L."/>
            <person name="Williams K.H."/>
            <person name="Hubbard S.S."/>
            <person name="Banfield J.F."/>
        </authorList>
    </citation>
    <scope>NUCLEOTIDE SEQUENCE [LARGE SCALE GENOMIC DNA]</scope>
</reference>
<dbReference type="AlphaFoldDB" id="A0A1F7UK82"/>
<organism evidence="1 2">
    <name type="scientific">Candidatus Uhrbacteria bacterium RIFCSPHIGHO2_12_FULL_60_25</name>
    <dbReference type="NCBI Taxonomy" id="1802399"/>
    <lineage>
        <taxon>Bacteria</taxon>
        <taxon>Candidatus Uhriibacteriota</taxon>
    </lineage>
</organism>
<dbReference type="STRING" id="1802399.A3E39_04435"/>
<proteinExistence type="predicted"/>
<dbReference type="Gene3D" id="3.40.50.450">
    <property type="match status" value="1"/>
</dbReference>
<evidence type="ECO:0000313" key="2">
    <source>
        <dbReference type="Proteomes" id="UP000176603"/>
    </source>
</evidence>
<gene>
    <name evidence="1" type="ORF">A3E39_04435</name>
</gene>
<protein>
    <recommendedName>
        <fullName evidence="3">CD-NTase-associated protein 12/Pycsar effector protein TIR domain-containing protein</fullName>
    </recommendedName>
</protein>
<sequence length="127" mass="14444">MNVCLVGSMRNYDRILRIAKSLKEAGHQVTTPVDVSEGKFGDKQKEKADFIRGMYQAMQGCDNVLAVNDEERAMYKGYIGPNTFLQLGMGFALGKTLFCLEKWDPRLPYNDELQAMGIKKLDIQIRF</sequence>
<comment type="caution">
    <text evidence="1">The sequence shown here is derived from an EMBL/GenBank/DDBJ whole genome shotgun (WGS) entry which is preliminary data.</text>
</comment>